<feature type="domain" description="LnmK N-terminal" evidence="1">
    <location>
        <begin position="17"/>
        <end position="188"/>
    </location>
</feature>
<evidence type="ECO:0000313" key="2">
    <source>
        <dbReference type="EMBL" id="SCE83203.1"/>
    </source>
</evidence>
<dbReference type="Pfam" id="PF18238">
    <property type="entry name" value="LnmK_N_HDF"/>
    <property type="match status" value="1"/>
</dbReference>
<gene>
    <name evidence="2" type="ORF">GA0070215_103160</name>
</gene>
<dbReference type="Gene3D" id="3.10.129.10">
    <property type="entry name" value="Hotdog Thioesterase"/>
    <property type="match status" value="1"/>
</dbReference>
<dbReference type="InterPro" id="IPR024091">
    <property type="entry name" value="LnmK-like_bifun_acyl/decarbox"/>
</dbReference>
<keyword evidence="3" id="KW-1185">Reference proteome</keyword>
<dbReference type="EMBL" id="FMCV01000003">
    <property type="protein sequence ID" value="SCE83203.1"/>
    <property type="molecule type" value="Genomic_DNA"/>
</dbReference>
<evidence type="ECO:0000313" key="3">
    <source>
        <dbReference type="Proteomes" id="UP000198551"/>
    </source>
</evidence>
<dbReference type="InterPro" id="IPR040718">
    <property type="entry name" value="LnmK_N_HDF"/>
</dbReference>
<organism evidence="2 3">
    <name type="scientific">Micromonospora marina</name>
    <dbReference type="NCBI Taxonomy" id="307120"/>
    <lineage>
        <taxon>Bacteria</taxon>
        <taxon>Bacillati</taxon>
        <taxon>Actinomycetota</taxon>
        <taxon>Actinomycetes</taxon>
        <taxon>Micromonosporales</taxon>
        <taxon>Micromonosporaceae</taxon>
        <taxon>Micromonospora</taxon>
    </lineage>
</organism>
<sequence length="313" mass="34154">MTVLTPELELLGPDATTRTTVVRPGMCGPGSLFVGQVGDWTWDTVSALCDTNVYTARDADGLPTYLAFHYIHLRGGADLHVRGMTFGDVLRVDSRSFASGSESVLTLHEIRRGDRPGRVVDPDEFYAHPDPACLYAQNFNRWVVRGPSGGNGDLRSASPPGFRHGHLPALPARHSPRRAYAELRALGAEPDPSDPLDRLALDYPVDPSRDLNGVGLLYFASYFSIVDWAALRLWRHRGGTDAGYLRRIVLDQRMSYLGNADVGAVLRVRVSRRPGGDVPGADETVRVVLADRDTGRPLAVALAQTRTEGGTWA</sequence>
<reference evidence="3" key="1">
    <citation type="submission" date="2016-06" db="EMBL/GenBank/DDBJ databases">
        <authorList>
            <person name="Varghese N."/>
        </authorList>
    </citation>
    <scope>NUCLEOTIDE SEQUENCE [LARGE SCALE GENOMIC DNA]</scope>
    <source>
        <strain evidence="3">DSM 45555</strain>
    </source>
</reference>
<dbReference type="Proteomes" id="UP000198551">
    <property type="component" value="Unassembled WGS sequence"/>
</dbReference>
<evidence type="ECO:0000259" key="1">
    <source>
        <dbReference type="Pfam" id="PF18238"/>
    </source>
</evidence>
<dbReference type="InterPro" id="IPR029069">
    <property type="entry name" value="HotDog_dom_sf"/>
</dbReference>
<name>A0A1C4VGS9_9ACTN</name>
<dbReference type="SUPFAM" id="SSF54637">
    <property type="entry name" value="Thioesterase/thiol ester dehydrase-isomerase"/>
    <property type="match status" value="1"/>
</dbReference>
<dbReference type="NCBIfam" id="TIGR04098">
    <property type="entry name" value="LnmK_bifunc"/>
    <property type="match status" value="1"/>
</dbReference>
<accession>A0A1C4VGS9</accession>
<dbReference type="RefSeq" id="WP_091042466.1">
    <property type="nucleotide sequence ID" value="NZ_FMCV01000003.1"/>
</dbReference>
<protein>
    <submittedName>
        <fullName evidence="2">Biosynthesis cluster domain-containing protein</fullName>
    </submittedName>
</protein>
<dbReference type="AlphaFoldDB" id="A0A1C4VGS9"/>
<proteinExistence type="predicted"/>